<evidence type="ECO:0000256" key="1">
    <source>
        <dbReference type="SAM" id="MobiDB-lite"/>
    </source>
</evidence>
<sequence>MRDRPVKEDVERWGKGSTFQRGSYSRLENPICSCHTKNQQYDAASEQGNSIFHHVLKNKEEKPEVTRQDAG</sequence>
<organism evidence="2 3">
    <name type="scientific">Albula goreensis</name>
    <dbReference type="NCBI Taxonomy" id="1534307"/>
    <lineage>
        <taxon>Eukaryota</taxon>
        <taxon>Metazoa</taxon>
        <taxon>Chordata</taxon>
        <taxon>Craniata</taxon>
        <taxon>Vertebrata</taxon>
        <taxon>Euteleostomi</taxon>
        <taxon>Actinopterygii</taxon>
        <taxon>Neopterygii</taxon>
        <taxon>Teleostei</taxon>
        <taxon>Albuliformes</taxon>
        <taxon>Albulidae</taxon>
        <taxon>Albula</taxon>
    </lineage>
</organism>
<accession>A0A8T3DDG8</accession>
<feature type="compositionally biased region" description="Basic and acidic residues" evidence="1">
    <location>
        <begin position="1"/>
        <end position="14"/>
    </location>
</feature>
<feature type="region of interest" description="Disordered" evidence="1">
    <location>
        <begin position="1"/>
        <end position="23"/>
    </location>
</feature>
<comment type="caution">
    <text evidence="2">The sequence shown here is derived from an EMBL/GenBank/DDBJ whole genome shotgun (WGS) entry which is preliminary data.</text>
</comment>
<name>A0A8T3DDG8_9TELE</name>
<dbReference type="EMBL" id="JAERUA010000009">
    <property type="protein sequence ID" value="KAI1895243.1"/>
    <property type="molecule type" value="Genomic_DNA"/>
</dbReference>
<evidence type="ECO:0000313" key="2">
    <source>
        <dbReference type="EMBL" id="KAI1895243.1"/>
    </source>
</evidence>
<protein>
    <submittedName>
        <fullName evidence="2">Uncharacterized protein</fullName>
    </submittedName>
</protein>
<reference evidence="2" key="1">
    <citation type="submission" date="2021-01" db="EMBL/GenBank/DDBJ databases">
        <authorList>
            <person name="Zahm M."/>
            <person name="Roques C."/>
            <person name="Cabau C."/>
            <person name="Klopp C."/>
            <person name="Donnadieu C."/>
            <person name="Jouanno E."/>
            <person name="Lampietro C."/>
            <person name="Louis A."/>
            <person name="Herpin A."/>
            <person name="Echchiki A."/>
            <person name="Berthelot C."/>
            <person name="Parey E."/>
            <person name="Roest-Crollius H."/>
            <person name="Braasch I."/>
            <person name="Postlethwait J."/>
            <person name="Bobe J."/>
            <person name="Montfort J."/>
            <person name="Bouchez O."/>
            <person name="Begum T."/>
            <person name="Mejri S."/>
            <person name="Adams A."/>
            <person name="Chen W.-J."/>
            <person name="Guiguen Y."/>
        </authorList>
    </citation>
    <scope>NUCLEOTIDE SEQUENCE</scope>
    <source>
        <tissue evidence="2">Blood</tissue>
    </source>
</reference>
<proteinExistence type="predicted"/>
<keyword evidence="3" id="KW-1185">Reference proteome</keyword>
<dbReference type="AlphaFoldDB" id="A0A8T3DDG8"/>
<dbReference type="Proteomes" id="UP000829720">
    <property type="component" value="Unassembled WGS sequence"/>
</dbReference>
<evidence type="ECO:0000313" key="3">
    <source>
        <dbReference type="Proteomes" id="UP000829720"/>
    </source>
</evidence>
<gene>
    <name evidence="2" type="ORF">AGOR_G00104300</name>
</gene>